<dbReference type="KEGG" id="hfl:PUV54_06105"/>
<dbReference type="AlphaFoldDB" id="A0AAE9ZD31"/>
<keyword evidence="1" id="KW-0812">Transmembrane</keyword>
<dbReference type="Proteomes" id="UP001214043">
    <property type="component" value="Chromosome"/>
</dbReference>
<sequence>MLRIALIYGSISGIIVISVMTAGIVFSDGKGAGASQAFGYLIMLIALSMIFIGVKRHRDTNLGGIIKFAPAFGMGIAIAAVAGVFYVAGWEAYLASTDYAFASQYAEGIIEAKRQAGVTGETLEKAIEDMDKMVTNYANPLYRLPITFSEIFPIGLLIALISALILRNPKAFPAR</sequence>
<accession>A0AAE9ZD31</accession>
<evidence type="ECO:0000313" key="3">
    <source>
        <dbReference type="Proteomes" id="UP001214043"/>
    </source>
</evidence>
<organism evidence="2 3">
    <name type="scientific">Hyphococcus flavus</name>
    <dbReference type="NCBI Taxonomy" id="1866326"/>
    <lineage>
        <taxon>Bacteria</taxon>
        <taxon>Pseudomonadati</taxon>
        <taxon>Pseudomonadota</taxon>
        <taxon>Alphaproteobacteria</taxon>
        <taxon>Parvularculales</taxon>
        <taxon>Parvularculaceae</taxon>
        <taxon>Hyphococcus</taxon>
    </lineage>
</organism>
<proteinExistence type="predicted"/>
<protein>
    <submittedName>
        <fullName evidence="2">DUF4199 domain-containing protein</fullName>
    </submittedName>
</protein>
<evidence type="ECO:0000256" key="1">
    <source>
        <dbReference type="SAM" id="Phobius"/>
    </source>
</evidence>
<dbReference type="EMBL" id="CP118166">
    <property type="protein sequence ID" value="WDI32768.1"/>
    <property type="molecule type" value="Genomic_DNA"/>
</dbReference>
<keyword evidence="1" id="KW-1133">Transmembrane helix</keyword>
<dbReference type="RefSeq" id="WP_274494710.1">
    <property type="nucleotide sequence ID" value="NZ_CP118166.1"/>
</dbReference>
<name>A0AAE9ZD31_9PROT</name>
<dbReference type="Pfam" id="PF13858">
    <property type="entry name" value="DUF4199"/>
    <property type="match status" value="1"/>
</dbReference>
<dbReference type="InterPro" id="IPR025250">
    <property type="entry name" value="DUF4199"/>
</dbReference>
<keyword evidence="1" id="KW-0472">Membrane</keyword>
<gene>
    <name evidence="2" type="ORF">PUV54_06105</name>
</gene>
<reference evidence="2" key="1">
    <citation type="submission" date="2023-02" db="EMBL/GenBank/DDBJ databases">
        <title>Genome sequence of Hyphococcus flavus.</title>
        <authorList>
            <person name="Rong J.-C."/>
            <person name="Zhao Q."/>
            <person name="Yi M."/>
            <person name="Wu J.-Y."/>
        </authorList>
    </citation>
    <scope>NUCLEOTIDE SEQUENCE</scope>
    <source>
        <strain evidence="2">MCCC 1K03223</strain>
    </source>
</reference>
<evidence type="ECO:0000313" key="2">
    <source>
        <dbReference type="EMBL" id="WDI32768.1"/>
    </source>
</evidence>
<feature type="transmembrane region" description="Helical" evidence="1">
    <location>
        <begin position="66"/>
        <end position="88"/>
    </location>
</feature>
<feature type="transmembrane region" description="Helical" evidence="1">
    <location>
        <begin position="37"/>
        <end position="54"/>
    </location>
</feature>
<feature type="transmembrane region" description="Helical" evidence="1">
    <location>
        <begin position="5"/>
        <end position="25"/>
    </location>
</feature>
<keyword evidence="3" id="KW-1185">Reference proteome</keyword>
<feature type="transmembrane region" description="Helical" evidence="1">
    <location>
        <begin position="146"/>
        <end position="166"/>
    </location>
</feature>